<name>A0A378A359_KLEPN</name>
<evidence type="ECO:0000313" key="2">
    <source>
        <dbReference type="Proteomes" id="UP000255192"/>
    </source>
</evidence>
<dbReference type="AlphaFoldDB" id="A0A378A359"/>
<dbReference type="Proteomes" id="UP000255192">
    <property type="component" value="Unassembled WGS sequence"/>
</dbReference>
<evidence type="ECO:0000313" key="1">
    <source>
        <dbReference type="EMBL" id="STU96794.1"/>
    </source>
</evidence>
<proteinExistence type="predicted"/>
<reference evidence="1 2" key="1">
    <citation type="submission" date="2018-06" db="EMBL/GenBank/DDBJ databases">
        <authorList>
            <consortium name="Pathogen Informatics"/>
            <person name="Doyle S."/>
        </authorList>
    </citation>
    <scope>NUCLEOTIDE SEQUENCE [LARGE SCALE GENOMIC DNA]</scope>
    <source>
        <strain evidence="1 2">NCTC204</strain>
    </source>
</reference>
<gene>
    <name evidence="1" type="primary">nusA_2</name>
    <name evidence="1" type="ORF">NCTC204_02722</name>
</gene>
<dbReference type="EMBL" id="UGMD01000002">
    <property type="protein sequence ID" value="STU96794.1"/>
    <property type="molecule type" value="Genomic_DNA"/>
</dbReference>
<accession>A0A378A359</accession>
<organism evidence="1 2">
    <name type="scientific">Klebsiella pneumoniae</name>
    <dbReference type="NCBI Taxonomy" id="573"/>
    <lineage>
        <taxon>Bacteria</taxon>
        <taxon>Pseudomonadati</taxon>
        <taxon>Pseudomonadota</taxon>
        <taxon>Gammaproteobacteria</taxon>
        <taxon>Enterobacterales</taxon>
        <taxon>Enterobacteriaceae</taxon>
        <taxon>Klebsiella/Raoultella group</taxon>
        <taxon>Klebsiella</taxon>
        <taxon>Klebsiella pneumoniae complex</taxon>
    </lineage>
</organism>
<sequence>MTVDDLQAKHQAEAHAAIDTFTKYLDIDEDFATSAG</sequence>
<protein>
    <submittedName>
        <fullName evidence="1">Transcription termination protein NusA</fullName>
    </submittedName>
</protein>